<evidence type="ECO:0000313" key="4">
    <source>
        <dbReference type="Proteomes" id="UP000460272"/>
    </source>
</evidence>
<comment type="caution">
    <text evidence="3">The sequence shown here is derived from an EMBL/GenBank/DDBJ whole genome shotgun (WGS) entry which is preliminary data.</text>
</comment>
<keyword evidence="2" id="KW-0812">Transmembrane</keyword>
<evidence type="ECO:0000256" key="1">
    <source>
        <dbReference type="SAM" id="MobiDB-lite"/>
    </source>
</evidence>
<proteinExistence type="predicted"/>
<dbReference type="EMBL" id="RPFW01000010">
    <property type="protein sequence ID" value="TVZ00087.1"/>
    <property type="molecule type" value="Genomic_DNA"/>
</dbReference>
<keyword evidence="4" id="KW-1185">Reference proteome</keyword>
<keyword evidence="2" id="KW-1133">Transmembrane helix</keyword>
<feature type="region of interest" description="Disordered" evidence="1">
    <location>
        <begin position="134"/>
        <end position="165"/>
    </location>
</feature>
<accession>A0A6P2BN84</accession>
<name>A0A6P2BN84_9ACTN</name>
<organism evidence="3 4">
    <name type="scientific">Trebonia kvetii</name>
    <dbReference type="NCBI Taxonomy" id="2480626"/>
    <lineage>
        <taxon>Bacteria</taxon>
        <taxon>Bacillati</taxon>
        <taxon>Actinomycetota</taxon>
        <taxon>Actinomycetes</taxon>
        <taxon>Streptosporangiales</taxon>
        <taxon>Treboniaceae</taxon>
        <taxon>Trebonia</taxon>
    </lineage>
</organism>
<dbReference type="Pfam" id="PF07332">
    <property type="entry name" value="Phage_holin_3_6"/>
    <property type="match status" value="1"/>
</dbReference>
<reference evidence="3 4" key="1">
    <citation type="submission" date="2018-11" db="EMBL/GenBank/DDBJ databases">
        <title>Trebonia kvetii gen.nov., sp.nov., a novel acidophilic actinobacterium, and proposal of the new actinobacterial family Treboniaceae fam. nov.</title>
        <authorList>
            <person name="Rapoport D."/>
            <person name="Sagova-Mareckova M."/>
            <person name="Sedlacek I."/>
            <person name="Provaznik J."/>
            <person name="Kralova S."/>
            <person name="Pavlinic D."/>
            <person name="Benes V."/>
            <person name="Kopecky J."/>
        </authorList>
    </citation>
    <scope>NUCLEOTIDE SEQUENCE [LARGE SCALE GENOMIC DNA]</scope>
    <source>
        <strain evidence="3 4">15Tr583</strain>
    </source>
</reference>
<keyword evidence="2" id="KW-0472">Membrane</keyword>
<evidence type="ECO:0000256" key="2">
    <source>
        <dbReference type="SAM" id="Phobius"/>
    </source>
</evidence>
<feature type="transmembrane region" description="Helical" evidence="2">
    <location>
        <begin position="83"/>
        <end position="109"/>
    </location>
</feature>
<dbReference type="RefSeq" id="WP_145861652.1">
    <property type="nucleotide sequence ID" value="NZ_RPFW01000010.1"/>
</dbReference>
<dbReference type="InterPro" id="IPR009937">
    <property type="entry name" value="Phage_holin_3_6"/>
</dbReference>
<dbReference type="Proteomes" id="UP000460272">
    <property type="component" value="Unassembled WGS sequence"/>
</dbReference>
<protein>
    <submittedName>
        <fullName evidence="3">Phage holin family protein</fullName>
    </submittedName>
</protein>
<sequence length="165" mass="17416">MVRSVRPDGADAQQSLGELVAQAMKDVSSLVHYEISLAKSELRMDARRIGIAAALAVVGLFGACLIIVLLCFGYAYGLVAAGIWQWAAFLIVAGTVLVFIGLAGLIAYGRVRKVTGMKMTRQTVMDDLSMLRRDGTSPNGSGPAIVNPRASVETGAKAEIPPARP</sequence>
<feature type="transmembrane region" description="Helical" evidence="2">
    <location>
        <begin position="49"/>
        <end position="77"/>
    </location>
</feature>
<dbReference type="OrthoDB" id="3828498at2"/>
<gene>
    <name evidence="3" type="ORF">EAS64_39135</name>
</gene>
<evidence type="ECO:0000313" key="3">
    <source>
        <dbReference type="EMBL" id="TVZ00087.1"/>
    </source>
</evidence>
<dbReference type="AlphaFoldDB" id="A0A6P2BN84"/>